<organism evidence="6 7">
    <name type="scientific">Bifidobacterium boum</name>
    <dbReference type="NCBI Taxonomy" id="78343"/>
    <lineage>
        <taxon>Bacteria</taxon>
        <taxon>Bacillati</taxon>
        <taxon>Actinomycetota</taxon>
        <taxon>Actinomycetes</taxon>
        <taxon>Bifidobacteriales</taxon>
        <taxon>Bifidobacteriaceae</taxon>
        <taxon>Bifidobacterium</taxon>
    </lineage>
</organism>
<comment type="subcellular location">
    <subcellularLocation>
        <location evidence="1">Cell envelope</location>
    </subcellularLocation>
</comment>
<dbReference type="AlphaFoldDB" id="A0A086ZFP7"/>
<keyword evidence="7" id="KW-1185">Reference proteome</keyword>
<protein>
    <submittedName>
        <fullName evidence="6">Peptides ABC transporter substrate-binding protein</fullName>
    </submittedName>
</protein>
<dbReference type="Gene3D" id="3.10.105.10">
    <property type="entry name" value="Dipeptide-binding Protein, Domain 3"/>
    <property type="match status" value="1"/>
</dbReference>
<sequence>MTKKKHGELKRWAAFLAIVAALFSLIMLGKSVAQRSGVLESTGLIGSGPSIDVGLLNAPASLDIRTEPGTAIEQALIGNVYETLIGRDQNNRLIPALADSWTTSQDGLTVTLHLRGNVTFSNGDTLDGEDVVWSLKQIISGTYVGHERLNAIAAVDSDRANRVTLTLRQPDATLLRALSGRAGIVYDRNANIDYATQALGSGPFTVGAYRKGSNITLKRNAHYWGARKAASNQVMLHYYPNESTLMNAAASNEVVMALPLEHTSLTDITKKTGLKAVQGSSTSKVMLVFNCGTESPMSDLRTRQSFRYLIDTAAIASSATDAKQALGGPIGPLEPGYEDLTGVYPHDQAKAAQMLTYYSTRYFGDLTFLVPQEYQTLGEQLNEYLKQGTSTLTAINPDMQVVDDATLNQRLASGDFKLAIMTVSGTDNVDLFNGVNNTLQYQNGNAQEAYRNAATATTSDAYANGMKQFASMVSQDAAAAWLYERGINMAVSGRLHGYPVNMTDELLPLKDVTLEK</sequence>
<evidence type="ECO:0000313" key="6">
    <source>
        <dbReference type="EMBL" id="KFI45347.1"/>
    </source>
</evidence>
<evidence type="ECO:0000256" key="1">
    <source>
        <dbReference type="ARBA" id="ARBA00004196"/>
    </source>
</evidence>
<gene>
    <name evidence="6" type="ORF">BBOU_1634</name>
</gene>
<dbReference type="Proteomes" id="UP000029093">
    <property type="component" value="Unassembled WGS sequence"/>
</dbReference>
<dbReference type="PANTHER" id="PTHR30290:SF10">
    <property type="entry name" value="PERIPLASMIC OLIGOPEPTIDE-BINDING PROTEIN-RELATED"/>
    <property type="match status" value="1"/>
</dbReference>
<feature type="domain" description="Solute-binding protein family 5" evidence="5">
    <location>
        <begin position="93"/>
        <end position="441"/>
    </location>
</feature>
<keyword evidence="4" id="KW-0732">Signal</keyword>
<dbReference type="GO" id="GO:0043190">
    <property type="term" value="C:ATP-binding cassette (ABC) transporter complex"/>
    <property type="evidence" value="ECO:0007669"/>
    <property type="project" value="InterPro"/>
</dbReference>
<accession>A0A086ZFP7</accession>
<dbReference type="GO" id="GO:0042597">
    <property type="term" value="C:periplasmic space"/>
    <property type="evidence" value="ECO:0007669"/>
    <property type="project" value="UniProtKB-ARBA"/>
</dbReference>
<dbReference type="InterPro" id="IPR000914">
    <property type="entry name" value="SBP_5_dom"/>
</dbReference>
<dbReference type="InterPro" id="IPR039424">
    <property type="entry name" value="SBP_5"/>
</dbReference>
<name>A0A086ZFP7_9BIFI</name>
<dbReference type="GO" id="GO:1904680">
    <property type="term" value="F:peptide transmembrane transporter activity"/>
    <property type="evidence" value="ECO:0007669"/>
    <property type="project" value="TreeGrafter"/>
</dbReference>
<dbReference type="GO" id="GO:0030313">
    <property type="term" value="C:cell envelope"/>
    <property type="evidence" value="ECO:0007669"/>
    <property type="project" value="UniProtKB-SubCell"/>
</dbReference>
<evidence type="ECO:0000313" key="7">
    <source>
        <dbReference type="Proteomes" id="UP000029093"/>
    </source>
</evidence>
<keyword evidence="3" id="KW-0813">Transport</keyword>
<dbReference type="Gene3D" id="3.90.76.10">
    <property type="entry name" value="Dipeptide-binding Protein, Domain 1"/>
    <property type="match status" value="1"/>
</dbReference>
<dbReference type="OrthoDB" id="9796817at2"/>
<dbReference type="Gene3D" id="3.40.190.10">
    <property type="entry name" value="Periplasmic binding protein-like II"/>
    <property type="match status" value="1"/>
</dbReference>
<proteinExistence type="inferred from homology"/>
<reference evidence="6 7" key="1">
    <citation type="submission" date="2014-03" db="EMBL/GenBank/DDBJ databases">
        <title>Genomics of Bifidobacteria.</title>
        <authorList>
            <person name="Ventura M."/>
            <person name="Milani C."/>
            <person name="Lugli G.A."/>
        </authorList>
    </citation>
    <scope>NUCLEOTIDE SEQUENCE [LARGE SCALE GENOMIC DNA]</scope>
    <source>
        <strain evidence="6 7">LMG 10736</strain>
    </source>
</reference>
<comment type="similarity">
    <text evidence="2">Belongs to the bacterial solute-binding protein 5 family.</text>
</comment>
<dbReference type="PANTHER" id="PTHR30290">
    <property type="entry name" value="PERIPLASMIC BINDING COMPONENT OF ABC TRANSPORTER"/>
    <property type="match status" value="1"/>
</dbReference>
<dbReference type="RefSeq" id="WP_026503198.1">
    <property type="nucleotide sequence ID" value="NZ_JGYQ01000017.1"/>
</dbReference>
<evidence type="ECO:0000256" key="3">
    <source>
        <dbReference type="ARBA" id="ARBA00022448"/>
    </source>
</evidence>
<comment type="caution">
    <text evidence="6">The sequence shown here is derived from an EMBL/GenBank/DDBJ whole genome shotgun (WGS) entry which is preliminary data.</text>
</comment>
<dbReference type="Pfam" id="PF00496">
    <property type="entry name" value="SBP_bac_5"/>
    <property type="match status" value="1"/>
</dbReference>
<dbReference type="GeneID" id="303204738"/>
<evidence type="ECO:0000259" key="5">
    <source>
        <dbReference type="Pfam" id="PF00496"/>
    </source>
</evidence>
<dbReference type="PIRSF" id="PIRSF002741">
    <property type="entry name" value="MppA"/>
    <property type="match status" value="1"/>
</dbReference>
<evidence type="ECO:0000256" key="2">
    <source>
        <dbReference type="ARBA" id="ARBA00005695"/>
    </source>
</evidence>
<dbReference type="InterPro" id="IPR030678">
    <property type="entry name" value="Peptide/Ni-bd"/>
</dbReference>
<dbReference type="GO" id="GO:0015833">
    <property type="term" value="P:peptide transport"/>
    <property type="evidence" value="ECO:0007669"/>
    <property type="project" value="TreeGrafter"/>
</dbReference>
<dbReference type="EMBL" id="JGYQ01000017">
    <property type="protein sequence ID" value="KFI45347.1"/>
    <property type="molecule type" value="Genomic_DNA"/>
</dbReference>
<evidence type="ECO:0000256" key="4">
    <source>
        <dbReference type="ARBA" id="ARBA00022729"/>
    </source>
</evidence>
<dbReference type="SUPFAM" id="SSF53850">
    <property type="entry name" value="Periplasmic binding protein-like II"/>
    <property type="match status" value="1"/>
</dbReference>